<feature type="domain" description="DUF7373" evidence="4">
    <location>
        <begin position="287"/>
        <end position="419"/>
    </location>
</feature>
<dbReference type="KEGG" id="dtm:BJL86_2316"/>
<feature type="region of interest" description="Disordered" evidence="1">
    <location>
        <begin position="24"/>
        <end position="72"/>
    </location>
</feature>
<dbReference type="AlphaFoldDB" id="A0A173LQT8"/>
<feature type="signal peptide" evidence="2">
    <location>
        <begin position="1"/>
        <end position="21"/>
    </location>
</feature>
<keyword evidence="6" id="KW-1185">Reference proteome</keyword>
<evidence type="ECO:0000256" key="2">
    <source>
        <dbReference type="SAM" id="SignalP"/>
    </source>
</evidence>
<sequence length="426" mass="45132">MKNSKILAAASALVISTALLAACGDDDSTDSAAPESAEQSNTEGVDESALDTGDYPTEPAEEFGKPTAEQIGDIEGQRLAEYSILPFEADPAFTEGGQFPVPVLRSLSNISGLLPENATEIFGEAPINAGYTVGGATKSTDGSDQSNYQHSVLSFATADETGRIANDLHNADVTASTEGPATAEEVPGQPGTLVTSTPQGEGDSANVRVRAFTAHGPYLFIDQFIVPNDQKDKALESIGRAVDQQVPLADQFPRTPNSDEPGGGEESWPDIDQDKILIYALRDEADDPALLGADGSVFGPRGTAGLRLNSDVWLDLLQEVGAEHTAISATNVFRAADDAGAEKIVNEYRREFEEHGAAEVEGPQGLPDALCVDDSSSLSPKKCIIQVGRYVAEIPEMQSDTDVEDMKQRTAAQYMILSKADQKQPN</sequence>
<feature type="chain" id="PRO_5038567324" evidence="2">
    <location>
        <begin position="22"/>
        <end position="426"/>
    </location>
</feature>
<feature type="domain" description="DUF7373" evidence="3">
    <location>
        <begin position="65"/>
        <end position="259"/>
    </location>
</feature>
<proteinExistence type="predicted"/>
<gene>
    <name evidence="5" type="ORF">BJL86_2316</name>
</gene>
<dbReference type="OrthoDB" id="4398318at2"/>
<keyword evidence="2" id="KW-0732">Signal</keyword>
<protein>
    <submittedName>
        <fullName evidence="5">Uncharacterized protein</fullName>
    </submittedName>
</protein>
<dbReference type="InterPro" id="IPR056463">
    <property type="entry name" value="DUF7373_C"/>
</dbReference>
<dbReference type="Proteomes" id="UP000186104">
    <property type="component" value="Chromosome"/>
</dbReference>
<dbReference type="PROSITE" id="PS51257">
    <property type="entry name" value="PROKAR_LIPOPROTEIN"/>
    <property type="match status" value="1"/>
</dbReference>
<evidence type="ECO:0000259" key="3">
    <source>
        <dbReference type="Pfam" id="PF24088"/>
    </source>
</evidence>
<reference evidence="5 6" key="1">
    <citation type="submission" date="2016-06" db="EMBL/GenBank/DDBJ databases">
        <title>Complete genome sequence of a saline-alkali tolerant type strain Dietzia timorensis ID05-A0528T.</title>
        <authorList>
            <person name="Wu X."/>
        </authorList>
    </citation>
    <scope>NUCLEOTIDE SEQUENCE [LARGE SCALE GENOMIC DNA]</scope>
    <source>
        <strain evidence="5 6">ID05-A0528</strain>
    </source>
</reference>
<organism evidence="5 6">
    <name type="scientific">Dietzia timorensis</name>
    <dbReference type="NCBI Taxonomy" id="499555"/>
    <lineage>
        <taxon>Bacteria</taxon>
        <taxon>Bacillati</taxon>
        <taxon>Actinomycetota</taxon>
        <taxon>Actinomycetes</taxon>
        <taxon>Mycobacteriales</taxon>
        <taxon>Dietziaceae</taxon>
        <taxon>Dietzia</taxon>
    </lineage>
</organism>
<accession>A0A173LQT8</accession>
<dbReference type="Pfam" id="PF24092">
    <property type="entry name" value="DUF7373_C"/>
    <property type="match status" value="1"/>
</dbReference>
<dbReference type="EMBL" id="CP015961">
    <property type="protein sequence ID" value="ANI93080.1"/>
    <property type="molecule type" value="Genomic_DNA"/>
</dbReference>
<name>A0A173LQT8_9ACTN</name>
<dbReference type="InterPro" id="IPR055797">
    <property type="entry name" value="DUF7373"/>
</dbReference>
<evidence type="ECO:0000313" key="5">
    <source>
        <dbReference type="EMBL" id="ANI93080.1"/>
    </source>
</evidence>
<dbReference type="RefSeq" id="WP_067472521.1">
    <property type="nucleotide sequence ID" value="NZ_CP015961.1"/>
</dbReference>
<evidence type="ECO:0000313" key="6">
    <source>
        <dbReference type="Proteomes" id="UP000186104"/>
    </source>
</evidence>
<feature type="region of interest" description="Disordered" evidence="1">
    <location>
        <begin position="175"/>
        <end position="202"/>
    </location>
</feature>
<feature type="region of interest" description="Disordered" evidence="1">
    <location>
        <begin position="244"/>
        <end position="269"/>
    </location>
</feature>
<evidence type="ECO:0000259" key="4">
    <source>
        <dbReference type="Pfam" id="PF24092"/>
    </source>
</evidence>
<evidence type="ECO:0000256" key="1">
    <source>
        <dbReference type="SAM" id="MobiDB-lite"/>
    </source>
</evidence>
<dbReference type="Pfam" id="PF24088">
    <property type="entry name" value="DUF7373"/>
    <property type="match status" value="1"/>
</dbReference>
<dbReference type="STRING" id="499555.BJL86_2316"/>